<evidence type="ECO:0000256" key="3">
    <source>
        <dbReference type="ARBA" id="ARBA00022454"/>
    </source>
</evidence>
<dbReference type="InterPro" id="IPR000953">
    <property type="entry name" value="Chromo/chromo_shadow_dom"/>
</dbReference>
<evidence type="ECO:0000313" key="19">
    <source>
        <dbReference type="Proteomes" id="UP000015101"/>
    </source>
</evidence>
<evidence type="ECO:0000256" key="13">
    <source>
        <dbReference type="PIRSR" id="PIRSR009343-2"/>
    </source>
</evidence>
<dbReference type="PROSITE" id="PS50280">
    <property type="entry name" value="SET"/>
    <property type="match status" value="1"/>
</dbReference>
<dbReference type="Pfam" id="PF00856">
    <property type="entry name" value="SET"/>
    <property type="match status" value="1"/>
</dbReference>
<dbReference type="KEGG" id="hro:HELRODRAFT_131923"/>
<dbReference type="InterPro" id="IPR023779">
    <property type="entry name" value="Chromodomain_CS"/>
</dbReference>
<feature type="binding site" evidence="13">
    <location>
        <position position="272"/>
    </location>
    <ligand>
        <name>Zn(2+)</name>
        <dbReference type="ChEBI" id="CHEBI:29105"/>
        <label>4</label>
    </ligand>
</feature>
<dbReference type="EnsemblMetazoa" id="HelroT131923">
    <property type="protein sequence ID" value="HelroP131923"/>
    <property type="gene ID" value="HelroG131923"/>
</dbReference>
<evidence type="ECO:0000259" key="14">
    <source>
        <dbReference type="PROSITE" id="PS50013"/>
    </source>
</evidence>
<dbReference type="SUPFAM" id="SSF54160">
    <property type="entry name" value="Chromo domain-like"/>
    <property type="match status" value="1"/>
</dbReference>
<dbReference type="InterPro" id="IPR050973">
    <property type="entry name" value="H3K9_Histone-Lys_N-MTase"/>
</dbReference>
<evidence type="ECO:0000256" key="1">
    <source>
        <dbReference type="ARBA" id="ARBA00004123"/>
    </source>
</evidence>
<dbReference type="InParanoid" id="T1EHW6"/>
<dbReference type="InterPro" id="IPR011381">
    <property type="entry name" value="H3-K9_MeTrfase_SUV39H1/2-like"/>
</dbReference>
<dbReference type="InterPro" id="IPR016197">
    <property type="entry name" value="Chromo-like_dom_sf"/>
</dbReference>
<reference evidence="17 19" key="2">
    <citation type="journal article" date="2013" name="Nature">
        <title>Insights into bilaterian evolution from three spiralian genomes.</title>
        <authorList>
            <person name="Simakov O."/>
            <person name="Marletaz F."/>
            <person name="Cho S.J."/>
            <person name="Edsinger-Gonzales E."/>
            <person name="Havlak P."/>
            <person name="Hellsten U."/>
            <person name="Kuo D.H."/>
            <person name="Larsson T."/>
            <person name="Lv J."/>
            <person name="Arendt D."/>
            <person name="Savage R."/>
            <person name="Osoegawa K."/>
            <person name="de Jong P."/>
            <person name="Grimwood J."/>
            <person name="Chapman J.A."/>
            <person name="Shapiro H."/>
            <person name="Aerts A."/>
            <person name="Otillar R.P."/>
            <person name="Terry A.Y."/>
            <person name="Boore J.L."/>
            <person name="Grigoriev I.V."/>
            <person name="Lindberg D.R."/>
            <person name="Seaver E.C."/>
            <person name="Weisblat D.A."/>
            <person name="Putnam N.H."/>
            <person name="Rokhsar D.S."/>
        </authorList>
    </citation>
    <scope>NUCLEOTIDE SEQUENCE</scope>
</reference>
<evidence type="ECO:0000256" key="5">
    <source>
        <dbReference type="ARBA" id="ARBA00022679"/>
    </source>
</evidence>
<keyword evidence="4 12" id="KW-0489">Methyltransferase</keyword>
<keyword evidence="11" id="KW-0137">Centromere</keyword>
<dbReference type="FunCoup" id="T1EHW6">
    <property type="interactions" value="1133"/>
</dbReference>
<protein>
    <recommendedName>
        <fullName evidence="12">Histone-lysine N-methyltransferase</fullName>
        <ecNumber evidence="12">2.1.1.355</ecNumber>
    </recommendedName>
</protein>
<keyword evidence="8 12" id="KW-0862">Zinc</keyword>
<evidence type="ECO:0000313" key="17">
    <source>
        <dbReference type="EMBL" id="ESO04628.1"/>
    </source>
</evidence>
<dbReference type="PROSITE" id="PS50013">
    <property type="entry name" value="CHROMO_2"/>
    <property type="match status" value="1"/>
</dbReference>
<keyword evidence="9 12" id="KW-0156">Chromatin regulator</keyword>
<feature type="binding site" evidence="13">
    <location>
        <position position="176"/>
    </location>
    <ligand>
        <name>Zn(2+)</name>
        <dbReference type="ChEBI" id="CHEBI:29105"/>
        <label>3</label>
    </ligand>
</feature>
<evidence type="ECO:0000256" key="2">
    <source>
        <dbReference type="ARBA" id="ARBA00004584"/>
    </source>
</evidence>
<comment type="subcellular location">
    <subcellularLocation>
        <location evidence="2">Chromosome</location>
        <location evidence="2">Centromere</location>
    </subcellularLocation>
    <subcellularLocation>
        <location evidence="1 12">Nucleus</location>
    </subcellularLocation>
</comment>
<feature type="domain" description="Chromo" evidence="14">
    <location>
        <begin position="1"/>
        <end position="33"/>
    </location>
</feature>
<dbReference type="PANTHER" id="PTHR46223:SF4">
    <property type="entry name" value="HISTONE-LYSINE N-METHYLTRANSFERASE-RELATED"/>
    <property type="match status" value="1"/>
</dbReference>
<keyword evidence="7 12" id="KW-0479">Metal-binding</keyword>
<dbReference type="STRING" id="6412.T1EHW6"/>
<dbReference type="GO" id="GO:0046974">
    <property type="term" value="F:histone H3K9 methyltransferase activity"/>
    <property type="evidence" value="ECO:0000318"/>
    <property type="project" value="GO_Central"/>
</dbReference>
<dbReference type="InterPro" id="IPR001214">
    <property type="entry name" value="SET_dom"/>
</dbReference>
<evidence type="ECO:0000256" key="4">
    <source>
        <dbReference type="ARBA" id="ARBA00022603"/>
    </source>
</evidence>
<keyword evidence="6 12" id="KW-0949">S-adenosyl-L-methionine</keyword>
<evidence type="ECO:0000256" key="8">
    <source>
        <dbReference type="ARBA" id="ARBA00022833"/>
    </source>
</evidence>
<dbReference type="CDD" id="cd10542">
    <property type="entry name" value="SET_SUV39H"/>
    <property type="match status" value="1"/>
</dbReference>
<evidence type="ECO:0000256" key="7">
    <source>
        <dbReference type="ARBA" id="ARBA00022723"/>
    </source>
</evidence>
<feature type="domain" description="Pre-SET" evidence="16">
    <location>
        <begin position="121"/>
        <end position="184"/>
    </location>
</feature>
<evidence type="ECO:0000256" key="6">
    <source>
        <dbReference type="ARBA" id="ARBA00022691"/>
    </source>
</evidence>
<feature type="binding site" evidence="13">
    <location>
        <position position="166"/>
    </location>
    <ligand>
        <name>Zn(2+)</name>
        <dbReference type="ChEBI" id="CHEBI:29105"/>
        <label>2</label>
    </ligand>
</feature>
<dbReference type="HOGENOM" id="CLU_020840_8_0_1"/>
<keyword evidence="3" id="KW-0158">Chromosome</keyword>
<dbReference type="GO" id="GO:0008270">
    <property type="term" value="F:zinc ion binding"/>
    <property type="evidence" value="ECO:0007669"/>
    <property type="project" value="UniProtKB-UniRule"/>
</dbReference>
<feature type="binding site" evidence="13">
    <location>
        <position position="123"/>
    </location>
    <ligand>
        <name>Zn(2+)</name>
        <dbReference type="ChEBI" id="CHEBI:29105"/>
        <label>2</label>
    </ligand>
</feature>
<dbReference type="GO" id="GO:0005634">
    <property type="term" value="C:nucleus"/>
    <property type="evidence" value="ECO:0000318"/>
    <property type="project" value="GO_Central"/>
</dbReference>
<comment type="catalytic activity">
    <reaction evidence="12">
        <text>L-lysyl(9)-[histone H3] + 3 S-adenosyl-L-methionine = N(6),N(6),N(6)-trimethyl-L-lysyl(9)-[histone H3] + 3 S-adenosyl-L-homocysteine + 3 H(+)</text>
        <dbReference type="Rhea" id="RHEA:60276"/>
        <dbReference type="Rhea" id="RHEA-COMP:15538"/>
        <dbReference type="Rhea" id="RHEA-COMP:15546"/>
        <dbReference type="ChEBI" id="CHEBI:15378"/>
        <dbReference type="ChEBI" id="CHEBI:29969"/>
        <dbReference type="ChEBI" id="CHEBI:57856"/>
        <dbReference type="ChEBI" id="CHEBI:59789"/>
        <dbReference type="ChEBI" id="CHEBI:61961"/>
        <dbReference type="EC" id="2.1.1.355"/>
    </reaction>
</comment>
<gene>
    <name evidence="18" type="primary">20196166</name>
    <name evidence="17" type="ORF">HELRODRAFT_131923</name>
</gene>
<reference evidence="18" key="3">
    <citation type="submission" date="2015-06" db="UniProtKB">
        <authorList>
            <consortium name="EnsemblMetazoa"/>
        </authorList>
    </citation>
    <scope>IDENTIFICATION</scope>
</reference>
<organism evidence="18 19">
    <name type="scientific">Helobdella robusta</name>
    <name type="common">Californian leech</name>
    <dbReference type="NCBI Taxonomy" id="6412"/>
    <lineage>
        <taxon>Eukaryota</taxon>
        <taxon>Metazoa</taxon>
        <taxon>Spiralia</taxon>
        <taxon>Lophotrochozoa</taxon>
        <taxon>Annelida</taxon>
        <taxon>Clitellata</taxon>
        <taxon>Hirudinea</taxon>
        <taxon>Rhynchobdellida</taxon>
        <taxon>Glossiphoniidae</taxon>
        <taxon>Helobdella</taxon>
    </lineage>
</organism>
<feature type="binding site" evidence="13">
    <location>
        <position position="172"/>
    </location>
    <ligand>
        <name>Zn(2+)</name>
        <dbReference type="ChEBI" id="CHEBI:29105"/>
        <label>3</label>
    </ligand>
</feature>
<dbReference type="Proteomes" id="UP000015101">
    <property type="component" value="Unassembled WGS sequence"/>
</dbReference>
<name>T1EHW6_HELRO</name>
<dbReference type="OMA" id="YESNEFT"/>
<comment type="similarity">
    <text evidence="12">Belongs to the class V-like SAM-binding methyltransferase superfamily. Histone-lysine methyltransferase family. Suvar3-9 subfamily.</text>
</comment>
<dbReference type="PROSITE" id="PS00598">
    <property type="entry name" value="CHROMO_1"/>
    <property type="match status" value="1"/>
</dbReference>
<feature type="binding site" evidence="13">
    <location>
        <position position="125"/>
    </location>
    <ligand>
        <name>Zn(2+)</name>
        <dbReference type="ChEBI" id="CHEBI:29105"/>
        <label>1</label>
    </ligand>
</feature>
<dbReference type="Pfam" id="PF00385">
    <property type="entry name" value="Chromo"/>
    <property type="match status" value="1"/>
</dbReference>
<accession>T1EHW6</accession>
<feature type="binding site" evidence="13">
    <location>
        <position position="123"/>
    </location>
    <ligand>
        <name>Zn(2+)</name>
        <dbReference type="ChEBI" id="CHEBI:29105"/>
        <label>1</label>
    </ligand>
</feature>
<reference evidence="19" key="1">
    <citation type="submission" date="2012-12" db="EMBL/GenBank/DDBJ databases">
        <authorList>
            <person name="Hellsten U."/>
            <person name="Grimwood J."/>
            <person name="Chapman J.A."/>
            <person name="Shapiro H."/>
            <person name="Aerts A."/>
            <person name="Otillar R.P."/>
            <person name="Terry A.Y."/>
            <person name="Boore J.L."/>
            <person name="Simakov O."/>
            <person name="Marletaz F."/>
            <person name="Cho S.-J."/>
            <person name="Edsinger-Gonzales E."/>
            <person name="Havlak P."/>
            <person name="Kuo D.-H."/>
            <person name="Larsson T."/>
            <person name="Lv J."/>
            <person name="Arendt D."/>
            <person name="Savage R."/>
            <person name="Osoegawa K."/>
            <person name="de Jong P."/>
            <person name="Lindberg D.R."/>
            <person name="Seaver E.C."/>
            <person name="Weisblat D.A."/>
            <person name="Putnam N.H."/>
            <person name="Grigoriev I.V."/>
            <person name="Rokhsar D.S."/>
        </authorList>
    </citation>
    <scope>NUCLEOTIDE SEQUENCE</scope>
</reference>
<dbReference type="InterPro" id="IPR046341">
    <property type="entry name" value="SET_dom_sf"/>
</dbReference>
<evidence type="ECO:0000259" key="16">
    <source>
        <dbReference type="PROSITE" id="PS50867"/>
    </source>
</evidence>
<dbReference type="eggNOG" id="KOG1082">
    <property type="taxonomic scope" value="Eukaryota"/>
</dbReference>
<evidence type="ECO:0000256" key="10">
    <source>
        <dbReference type="ARBA" id="ARBA00023242"/>
    </source>
</evidence>
<dbReference type="AlphaFoldDB" id="T1EHW6"/>
<dbReference type="OrthoDB" id="308383at2759"/>
<dbReference type="Gene3D" id="2.40.50.40">
    <property type="match status" value="1"/>
</dbReference>
<dbReference type="PIRSF" id="PIRSF009343">
    <property type="entry name" value="SUV39_SET"/>
    <property type="match status" value="1"/>
</dbReference>
<dbReference type="GO" id="GO:0000775">
    <property type="term" value="C:chromosome, centromeric region"/>
    <property type="evidence" value="ECO:0007669"/>
    <property type="project" value="UniProtKB-SubCell"/>
</dbReference>
<dbReference type="EMBL" id="AMQM01004148">
    <property type="status" value="NOT_ANNOTATED_CDS"/>
    <property type="molecule type" value="Genomic_DNA"/>
</dbReference>
<dbReference type="GeneID" id="20196166"/>
<dbReference type="Pfam" id="PF05033">
    <property type="entry name" value="Pre-SET"/>
    <property type="match status" value="1"/>
</dbReference>
<dbReference type="InterPro" id="IPR023780">
    <property type="entry name" value="Chromo_domain"/>
</dbReference>
<evidence type="ECO:0000256" key="9">
    <source>
        <dbReference type="ARBA" id="ARBA00022853"/>
    </source>
</evidence>
<evidence type="ECO:0000256" key="11">
    <source>
        <dbReference type="ARBA" id="ARBA00023328"/>
    </source>
</evidence>
<dbReference type="SMART" id="SM00468">
    <property type="entry name" value="PreSET"/>
    <property type="match status" value="1"/>
</dbReference>
<dbReference type="EC" id="2.1.1.355" evidence="12"/>
<proteinExistence type="inferred from homology"/>
<feature type="binding site" evidence="13">
    <location>
        <position position="170"/>
    </location>
    <ligand>
        <name>Zn(2+)</name>
        <dbReference type="ChEBI" id="CHEBI:29105"/>
        <label>2</label>
    </ligand>
</feature>
<keyword evidence="19" id="KW-1185">Reference proteome</keyword>
<dbReference type="Gene3D" id="2.170.270.10">
    <property type="entry name" value="SET domain"/>
    <property type="match status" value="1"/>
</dbReference>
<dbReference type="PANTHER" id="PTHR46223">
    <property type="entry name" value="HISTONE-LYSINE N-METHYLTRANSFERASE SUV39H"/>
    <property type="match status" value="1"/>
</dbReference>
<dbReference type="GO" id="GO:0032259">
    <property type="term" value="P:methylation"/>
    <property type="evidence" value="ECO:0007669"/>
    <property type="project" value="UniProtKB-KW"/>
</dbReference>
<evidence type="ECO:0000259" key="15">
    <source>
        <dbReference type="PROSITE" id="PS50280"/>
    </source>
</evidence>
<keyword evidence="5 12" id="KW-0808">Transferase</keyword>
<dbReference type="CDD" id="cd00024">
    <property type="entry name" value="CD_CSD"/>
    <property type="match status" value="1"/>
</dbReference>
<dbReference type="CTD" id="20196166"/>
<evidence type="ECO:0000256" key="12">
    <source>
        <dbReference type="PIRNR" id="PIRNR009343"/>
    </source>
</evidence>
<sequence>YLVKWKGWSNEHNTWESRDNLLNCLDLVTQFEKGHMMEKFLGYSKAKVHRPDSNSNNSSNSYGELNNILKTWESEMNSKNPHLPKIIVENNVDFEGPPTNFVFITERIASRDVLLLEDPIVGCDCAMGVCYKDKRLCSGRLVGWLLRYDKKGLLNPLVIGNPIYECNKRCSCSANCINRVVQKGRKYPVSIFRTSDGRGWGVKSLEKIPKGAFVEEYIGEVILSEEAEKRGQQDNSEGLTYLFDLDFYSRDCAYTVDAKTYGNVSHFINHSCDPNLAIFNVWVDNLDIKLPRLALFAIKDIKMGEELTFDYHI</sequence>
<dbReference type="SMART" id="SM00317">
    <property type="entry name" value="SET"/>
    <property type="match status" value="1"/>
</dbReference>
<feature type="binding site" evidence="13">
    <location>
        <position position="130"/>
    </location>
    <ligand>
        <name>Zn(2+)</name>
        <dbReference type="ChEBI" id="CHEBI:29105"/>
        <label>1</label>
    </ligand>
</feature>
<feature type="binding site" evidence="13">
    <location>
        <position position="166"/>
    </location>
    <ligand>
        <name>Zn(2+)</name>
        <dbReference type="ChEBI" id="CHEBI:29105"/>
        <label>3</label>
    </ligand>
</feature>
<dbReference type="EMBL" id="KB096457">
    <property type="protein sequence ID" value="ESO04628.1"/>
    <property type="molecule type" value="Genomic_DNA"/>
</dbReference>
<evidence type="ECO:0000313" key="18">
    <source>
        <dbReference type="EnsemblMetazoa" id="HelroP131923"/>
    </source>
</evidence>
<keyword evidence="10 12" id="KW-0539">Nucleus</keyword>
<feature type="domain" description="SET" evidence="15">
    <location>
        <begin position="187"/>
        <end position="312"/>
    </location>
</feature>
<dbReference type="GO" id="GO:0140949">
    <property type="term" value="F:histone H3K9 trimethyltransferase activity"/>
    <property type="evidence" value="ECO:0007669"/>
    <property type="project" value="UniProtKB-EC"/>
</dbReference>
<dbReference type="RefSeq" id="XP_009017207.1">
    <property type="nucleotide sequence ID" value="XM_009018959.1"/>
</dbReference>
<dbReference type="InterPro" id="IPR007728">
    <property type="entry name" value="Pre-SET_dom"/>
</dbReference>
<dbReference type="PROSITE" id="PS50867">
    <property type="entry name" value="PRE_SET"/>
    <property type="match status" value="1"/>
</dbReference>
<dbReference type="SUPFAM" id="SSF82199">
    <property type="entry name" value="SET domain"/>
    <property type="match status" value="1"/>
</dbReference>